<evidence type="ECO:0000259" key="4">
    <source>
        <dbReference type="PROSITE" id="PS50043"/>
    </source>
</evidence>
<reference evidence="5" key="1">
    <citation type="submission" date="2024-05" db="EMBL/GenBank/DDBJ databases">
        <title>Herbiconiux sp. A18JL235.</title>
        <authorList>
            <person name="Zhang G."/>
        </authorList>
    </citation>
    <scope>NUCLEOTIDE SEQUENCE</scope>
    <source>
        <strain evidence="5">A18JL235</strain>
        <plasmid evidence="5">unnamed2</plasmid>
    </source>
</reference>
<dbReference type="CDD" id="cd06170">
    <property type="entry name" value="LuxR_C_like"/>
    <property type="match status" value="1"/>
</dbReference>
<dbReference type="InterPro" id="IPR016032">
    <property type="entry name" value="Sig_transdc_resp-reg_C-effctor"/>
</dbReference>
<dbReference type="RefSeq" id="WP_368499956.1">
    <property type="nucleotide sequence ID" value="NZ_CP162513.1"/>
</dbReference>
<dbReference type="SMART" id="SM00421">
    <property type="entry name" value="HTH_LUXR"/>
    <property type="match status" value="1"/>
</dbReference>
<proteinExistence type="predicted"/>
<keyword evidence="2" id="KW-0238">DNA-binding</keyword>
<keyword evidence="3" id="KW-0804">Transcription</keyword>
<sequence length="527" mass="57147">MSESDAHGAAKLGELLDSHVQAGQWPDVVAILDEHWGAVLSSDPAAIQRAVNALPETVLEANPRWALAADYVNRYVTNGSTPTTIFRGTAPTPEPTNLLDVLAQLTSKIAARRAGGRYADAVDTAREARSLLDDADDATRASLKQALPEIVFQWAMAWEYYGDTDRATREYTESFDAAAAIGHRIAEASAAGALAWMHGLAGRNIQARMWLNRLPDTDGEWWGNRASVTARFAQAQLFIDDLDIETARDELARVNLAGVPERWPAQKYLLALTETDPARCVDLLTQIDSSAASLPADALQGGAWAPFVAIARSILLSRLENWPGARAALNDVAITSRDVDFGILQIRLWKAAAHLLTGDVTRARRKATVLVGASTASPRILVGALAVAGAAACRLGETDAARKQVSMALRLADQHRLYVPLTIVPAADWASLFELLPDPLPTDIRNALLSDSLSTGADPFLRLSPRELAVARSVASHHSMDEVAAQLFVSRNTVKTQLRSVYRKLDVRSRASLEELALRHGYLNPEE</sequence>
<feature type="domain" description="HTH luxR-type" evidence="4">
    <location>
        <begin position="456"/>
        <end position="521"/>
    </location>
</feature>
<evidence type="ECO:0000256" key="1">
    <source>
        <dbReference type="ARBA" id="ARBA00023015"/>
    </source>
</evidence>
<keyword evidence="1" id="KW-0805">Transcription regulation</keyword>
<evidence type="ECO:0000313" key="5">
    <source>
        <dbReference type="EMBL" id="XDI07593.1"/>
    </source>
</evidence>
<dbReference type="GO" id="GO:0003677">
    <property type="term" value="F:DNA binding"/>
    <property type="evidence" value="ECO:0007669"/>
    <property type="project" value="UniProtKB-KW"/>
</dbReference>
<dbReference type="InterPro" id="IPR036388">
    <property type="entry name" value="WH-like_DNA-bd_sf"/>
</dbReference>
<organism evidence="5">
    <name type="scientific">Herbiconiux sp. A18JL235</name>
    <dbReference type="NCBI Taxonomy" id="3152363"/>
    <lineage>
        <taxon>Bacteria</taxon>
        <taxon>Bacillati</taxon>
        <taxon>Actinomycetota</taxon>
        <taxon>Actinomycetes</taxon>
        <taxon>Micrococcales</taxon>
        <taxon>Microbacteriaceae</taxon>
        <taxon>Herbiconiux</taxon>
    </lineage>
</organism>
<dbReference type="AlphaFoldDB" id="A0AB39BN40"/>
<evidence type="ECO:0000256" key="2">
    <source>
        <dbReference type="ARBA" id="ARBA00023125"/>
    </source>
</evidence>
<dbReference type="InterPro" id="IPR000792">
    <property type="entry name" value="Tscrpt_reg_LuxR_C"/>
</dbReference>
<dbReference type="Gene3D" id="1.10.10.10">
    <property type="entry name" value="Winged helix-like DNA-binding domain superfamily/Winged helix DNA-binding domain"/>
    <property type="match status" value="1"/>
</dbReference>
<dbReference type="EMBL" id="CP162513">
    <property type="protein sequence ID" value="XDI07593.1"/>
    <property type="molecule type" value="Genomic_DNA"/>
</dbReference>
<protein>
    <submittedName>
        <fullName evidence="5">LuxR C-terminal-related transcriptional regulator</fullName>
    </submittedName>
</protein>
<evidence type="ECO:0000256" key="3">
    <source>
        <dbReference type="ARBA" id="ARBA00023163"/>
    </source>
</evidence>
<name>A0AB39BN40_9MICO</name>
<dbReference type="PANTHER" id="PTHR44688">
    <property type="entry name" value="DNA-BINDING TRANSCRIPTIONAL ACTIVATOR DEVR_DOSR"/>
    <property type="match status" value="1"/>
</dbReference>
<dbReference type="SUPFAM" id="SSF46894">
    <property type="entry name" value="C-terminal effector domain of the bipartite response regulators"/>
    <property type="match status" value="1"/>
</dbReference>
<keyword evidence="5" id="KW-0614">Plasmid</keyword>
<dbReference type="PROSITE" id="PS50043">
    <property type="entry name" value="HTH_LUXR_2"/>
    <property type="match status" value="1"/>
</dbReference>
<geneLocation type="plasmid" evidence="5">
    <name>unnamed2</name>
</geneLocation>
<accession>A0AB39BN40</accession>
<dbReference type="GO" id="GO:0006355">
    <property type="term" value="P:regulation of DNA-templated transcription"/>
    <property type="evidence" value="ECO:0007669"/>
    <property type="project" value="InterPro"/>
</dbReference>
<dbReference type="Pfam" id="PF00196">
    <property type="entry name" value="GerE"/>
    <property type="match status" value="1"/>
</dbReference>
<gene>
    <name evidence="5" type="ORF">ABFY20_20300</name>
</gene>
<dbReference type="PANTHER" id="PTHR44688:SF16">
    <property type="entry name" value="DNA-BINDING TRANSCRIPTIONAL ACTIVATOR DEVR_DOSR"/>
    <property type="match status" value="1"/>
</dbReference>